<accession>A0A9P7MJY0</accession>
<dbReference type="OrthoDB" id="439917at2759"/>
<organism evidence="4 5">
    <name type="scientific">Claviceps pazoutovae</name>
    <dbReference type="NCBI Taxonomy" id="1649127"/>
    <lineage>
        <taxon>Eukaryota</taxon>
        <taxon>Fungi</taxon>
        <taxon>Dikarya</taxon>
        <taxon>Ascomycota</taxon>
        <taxon>Pezizomycotina</taxon>
        <taxon>Sordariomycetes</taxon>
        <taxon>Hypocreomycetidae</taxon>
        <taxon>Hypocreales</taxon>
        <taxon>Clavicipitaceae</taxon>
        <taxon>Claviceps</taxon>
    </lineage>
</organism>
<evidence type="ECO:0000313" key="4">
    <source>
        <dbReference type="EMBL" id="KAG5948845.1"/>
    </source>
</evidence>
<feature type="chain" id="PRO_5040500340" description="Apple domain-containing protein" evidence="2">
    <location>
        <begin position="24"/>
        <end position="732"/>
    </location>
</feature>
<feature type="signal peptide" evidence="2">
    <location>
        <begin position="1"/>
        <end position="23"/>
    </location>
</feature>
<dbReference type="PROSITE" id="PS50948">
    <property type="entry name" value="PAN"/>
    <property type="match status" value="1"/>
</dbReference>
<gene>
    <name evidence="4" type="ORF">E4U60_000627</name>
</gene>
<evidence type="ECO:0000313" key="5">
    <source>
        <dbReference type="Proteomes" id="UP000706124"/>
    </source>
</evidence>
<name>A0A9P7MJY0_9HYPO</name>
<dbReference type="AlphaFoldDB" id="A0A9P7MJY0"/>
<proteinExistence type="predicted"/>
<evidence type="ECO:0000256" key="2">
    <source>
        <dbReference type="SAM" id="SignalP"/>
    </source>
</evidence>
<reference evidence="4 5" key="1">
    <citation type="journal article" date="2020" name="bioRxiv">
        <title>Whole genome comparisons of ergot fungi reveals the divergence and evolution of species within the genus Claviceps are the result of varying mechanisms driving genome evolution and host range expansion.</title>
        <authorList>
            <person name="Wyka S.A."/>
            <person name="Mondo S.J."/>
            <person name="Liu M."/>
            <person name="Dettman J."/>
            <person name="Nalam V."/>
            <person name="Broders K.D."/>
        </authorList>
    </citation>
    <scope>NUCLEOTIDE SEQUENCE [LARGE SCALE GENOMIC DNA]</scope>
    <source>
        <strain evidence="4 5">CCC 1485</strain>
    </source>
</reference>
<feature type="domain" description="Apple" evidence="3">
    <location>
        <begin position="32"/>
        <end position="100"/>
    </location>
</feature>
<evidence type="ECO:0000256" key="1">
    <source>
        <dbReference type="SAM" id="MobiDB-lite"/>
    </source>
</evidence>
<dbReference type="Proteomes" id="UP000706124">
    <property type="component" value="Unassembled WGS sequence"/>
</dbReference>
<comment type="caution">
    <text evidence="4">The sequence shown here is derived from an EMBL/GenBank/DDBJ whole genome shotgun (WGS) entry which is preliminary data.</text>
</comment>
<keyword evidence="5" id="KW-1185">Reference proteome</keyword>
<keyword evidence="2" id="KW-0732">Signal</keyword>
<dbReference type="EMBL" id="SRPO01000012">
    <property type="protein sequence ID" value="KAG5948845.1"/>
    <property type="molecule type" value="Genomic_DNA"/>
</dbReference>
<evidence type="ECO:0000259" key="3">
    <source>
        <dbReference type="PROSITE" id="PS50948"/>
    </source>
</evidence>
<feature type="compositionally biased region" description="Basic and acidic residues" evidence="1">
    <location>
        <begin position="451"/>
        <end position="471"/>
    </location>
</feature>
<protein>
    <recommendedName>
        <fullName evidence="3">Apple domain-containing protein</fullName>
    </recommendedName>
</protein>
<feature type="region of interest" description="Disordered" evidence="1">
    <location>
        <begin position="443"/>
        <end position="494"/>
    </location>
</feature>
<dbReference type="InterPro" id="IPR003609">
    <property type="entry name" value="Pan_app"/>
</dbReference>
<sequence length="732" mass="80666">MGSQYRLFRTLCLLLVGATLLEAWYDEKQPICDFKGARLIPSYASFNQSGLLSVNQCGALCLASVQCTSFGLSLRTCQLYDHSDPIVPLFHIHTFYDKVCNTNRHLCNIRGSPRFAVLAEYGPSVRDASWSGCWHRCHDDIRCESFSLGLKGTCRLWRQRVADNLLLTAPWEESHWDAGCTFVIADYPAFRKPFFYDKGPDAEPTEEVRRIEATAAAEYVPMMTDSPPYVATKRVRPHDGYANEEEFIKSHTYSQYELPSLVDEGHDPVPETAVPSPTSKPGPCLAVTGPMATFTMVNEGFVPIVWKAAWGKIQTDHIALLAQPPIPPAAADPLGSLEPLKMKVDVFYLQKPSHSDAPDGLYDLLIAGKKPRFVAMERTGIFTLTTTAPSPGPNAKLLTTIFRVNCEGQITLEVEGQPYSWAFLPYPDSRVQAVHGNADHNHVKAVPADHPVNEKARGDNMRHVPPNRDHAPSPPNAAPKCPSAPAGLSPRLHHNQQPDLGNICRNTKNLWRAGMFNFTSACASQSRCYDQCESYDWESCNDLFVGEAMSYCFDHWGKTHWDIVVLLACTLQAKYYGMYLSGRGGKELFYQAQKGMCSCTCNKTNTTAMCSIDNHPVCADIGGNDSKNCGACGRTCGPGSECRKGRCVPMPNAGLPAWTSRTVPSTADAAARDAIPDTVSTTNHPPPGESFCSYFPSIMQEETATNYILRFLVIGVEGSCYNLQGNETLGIE</sequence>